<sequence length="113" mass="12371">MRGFAVLPDSVQSLLRDMAAGYCQQTELAVSRLAQDAEARCAQWLLRHAQHDGNGSLRVTLHQRKRLIAAQLGIAPETFSRVLRHLREHGLIAGTGNVLALPQPRALQMVAGV</sequence>
<proteinExistence type="predicted"/>
<accession>A0A645ICL1</accession>
<dbReference type="SUPFAM" id="SSF46785">
    <property type="entry name" value="Winged helix' DNA-binding domain"/>
    <property type="match status" value="1"/>
</dbReference>
<dbReference type="PROSITE" id="PS51063">
    <property type="entry name" value="HTH_CRP_2"/>
    <property type="match status" value="1"/>
</dbReference>
<dbReference type="InterPro" id="IPR036388">
    <property type="entry name" value="WH-like_DNA-bd_sf"/>
</dbReference>
<dbReference type="GO" id="GO:0006355">
    <property type="term" value="P:regulation of DNA-templated transcription"/>
    <property type="evidence" value="ECO:0007669"/>
    <property type="project" value="InterPro"/>
</dbReference>
<dbReference type="AlphaFoldDB" id="A0A645ICL1"/>
<dbReference type="Pfam" id="PF13545">
    <property type="entry name" value="HTH_Crp_2"/>
    <property type="match status" value="1"/>
</dbReference>
<dbReference type="EMBL" id="VSSQ01111934">
    <property type="protein sequence ID" value="MPN49048.1"/>
    <property type="molecule type" value="Genomic_DNA"/>
</dbReference>
<dbReference type="SMART" id="SM00419">
    <property type="entry name" value="HTH_CRP"/>
    <property type="match status" value="1"/>
</dbReference>
<gene>
    <name evidence="2" type="ORF">SDC9_196661</name>
</gene>
<comment type="caution">
    <text evidence="2">The sequence shown here is derived from an EMBL/GenBank/DDBJ whole genome shotgun (WGS) entry which is preliminary data.</text>
</comment>
<protein>
    <recommendedName>
        <fullName evidence="1">HTH crp-type domain-containing protein</fullName>
    </recommendedName>
</protein>
<name>A0A645ICL1_9ZZZZ</name>
<organism evidence="2">
    <name type="scientific">bioreactor metagenome</name>
    <dbReference type="NCBI Taxonomy" id="1076179"/>
    <lineage>
        <taxon>unclassified sequences</taxon>
        <taxon>metagenomes</taxon>
        <taxon>ecological metagenomes</taxon>
    </lineage>
</organism>
<evidence type="ECO:0000259" key="1">
    <source>
        <dbReference type="PROSITE" id="PS51063"/>
    </source>
</evidence>
<dbReference type="InterPro" id="IPR012318">
    <property type="entry name" value="HTH_CRP"/>
</dbReference>
<dbReference type="Gene3D" id="1.10.10.10">
    <property type="entry name" value="Winged helix-like DNA-binding domain superfamily/Winged helix DNA-binding domain"/>
    <property type="match status" value="1"/>
</dbReference>
<evidence type="ECO:0000313" key="2">
    <source>
        <dbReference type="EMBL" id="MPN49048.1"/>
    </source>
</evidence>
<dbReference type="GO" id="GO:0003677">
    <property type="term" value="F:DNA binding"/>
    <property type="evidence" value="ECO:0007669"/>
    <property type="project" value="InterPro"/>
</dbReference>
<feature type="domain" description="HTH crp-type" evidence="1">
    <location>
        <begin position="35"/>
        <end position="105"/>
    </location>
</feature>
<dbReference type="InterPro" id="IPR036390">
    <property type="entry name" value="WH_DNA-bd_sf"/>
</dbReference>
<reference evidence="2" key="1">
    <citation type="submission" date="2019-08" db="EMBL/GenBank/DDBJ databases">
        <authorList>
            <person name="Kucharzyk K."/>
            <person name="Murdoch R.W."/>
            <person name="Higgins S."/>
            <person name="Loffler F."/>
        </authorList>
    </citation>
    <scope>NUCLEOTIDE SEQUENCE</scope>
</reference>